<accession>K2R4L3</accession>
<protein>
    <submittedName>
        <fullName evidence="1">Uncharacterized protein</fullName>
    </submittedName>
</protein>
<dbReference type="AlphaFoldDB" id="K2R4L3"/>
<name>K2R4L3_MACPH</name>
<organism evidence="1 2">
    <name type="scientific">Macrophomina phaseolina (strain MS6)</name>
    <name type="common">Charcoal rot fungus</name>
    <dbReference type="NCBI Taxonomy" id="1126212"/>
    <lineage>
        <taxon>Eukaryota</taxon>
        <taxon>Fungi</taxon>
        <taxon>Dikarya</taxon>
        <taxon>Ascomycota</taxon>
        <taxon>Pezizomycotina</taxon>
        <taxon>Dothideomycetes</taxon>
        <taxon>Dothideomycetes incertae sedis</taxon>
        <taxon>Botryosphaeriales</taxon>
        <taxon>Botryosphaeriaceae</taxon>
        <taxon>Macrophomina</taxon>
    </lineage>
</organism>
<evidence type="ECO:0000313" key="2">
    <source>
        <dbReference type="Proteomes" id="UP000007129"/>
    </source>
</evidence>
<gene>
    <name evidence="1" type="ORF">MPH_13878</name>
</gene>
<dbReference type="Proteomes" id="UP000007129">
    <property type="component" value="Unassembled WGS sequence"/>
</dbReference>
<dbReference type="EMBL" id="AHHD01000768">
    <property type="protein sequence ID" value="EKG09133.1"/>
    <property type="molecule type" value="Genomic_DNA"/>
</dbReference>
<reference evidence="1 2" key="1">
    <citation type="journal article" date="2012" name="BMC Genomics">
        <title>Tools to kill: Genome of one of the most destructive plant pathogenic fungi Macrophomina phaseolina.</title>
        <authorList>
            <person name="Islam M.S."/>
            <person name="Haque M.S."/>
            <person name="Islam M.M."/>
            <person name="Emdad E.M."/>
            <person name="Halim A."/>
            <person name="Hossen Q.M.M."/>
            <person name="Hossain M.Z."/>
            <person name="Ahmed B."/>
            <person name="Rahim S."/>
            <person name="Rahman M.S."/>
            <person name="Alam M.M."/>
            <person name="Hou S."/>
            <person name="Wan X."/>
            <person name="Saito J.A."/>
            <person name="Alam M."/>
        </authorList>
    </citation>
    <scope>NUCLEOTIDE SEQUENCE [LARGE SCALE GENOMIC DNA]</scope>
    <source>
        <strain evidence="1 2">MS6</strain>
    </source>
</reference>
<proteinExistence type="predicted"/>
<dbReference type="HOGENOM" id="CLU_1907102_0_0_1"/>
<evidence type="ECO:0000313" key="1">
    <source>
        <dbReference type="EMBL" id="EKG09133.1"/>
    </source>
</evidence>
<dbReference type="VEuPathDB" id="FungiDB:MPH_13878"/>
<dbReference type="InParanoid" id="K2R4L3"/>
<sequence>MLESKSELEIIEAFKELDANERGAVLHYLSENKRMHVLFEIQKMSEQRFQRRMEELGQWETILRERHGKAQRGQGSRLKRSVRPIGGLKVRMRTQVREGTIRFLTTASCYRLAFSTIRLCHSAPQTFSDFIIR</sequence>
<comment type="caution">
    <text evidence="1">The sequence shown here is derived from an EMBL/GenBank/DDBJ whole genome shotgun (WGS) entry which is preliminary data.</text>
</comment>